<accession>A0A1X0XIR5</accession>
<name>A0A1X0XIR5_MYCSI</name>
<evidence type="ECO:0000313" key="2">
    <source>
        <dbReference type="Proteomes" id="UP000193040"/>
    </source>
</evidence>
<evidence type="ECO:0000313" key="1">
    <source>
        <dbReference type="EMBL" id="ORJ52776.1"/>
    </source>
</evidence>
<dbReference type="AlphaFoldDB" id="A0A1X0XIR5"/>
<dbReference type="Proteomes" id="UP000193040">
    <property type="component" value="Unassembled WGS sequence"/>
</dbReference>
<sequence>MSEAGTNRVGNRFDTAMSDDEYTAAFLKQTEMVQAAVAAFHADCERRSEELGPFGDDVQATLNRDGHLEDLYIEPTALTRYTHLELEDVITDALRGGAERLGAVLVETWHDHYEAEHSPIRELLEE</sequence>
<gene>
    <name evidence="1" type="ORF">B5M45_30110</name>
</gene>
<dbReference type="InterPro" id="IPR036894">
    <property type="entry name" value="YbaB-like_sf"/>
</dbReference>
<dbReference type="RefSeq" id="WP_068023008.1">
    <property type="nucleotide sequence ID" value="NZ_MZZM01000044.1"/>
</dbReference>
<proteinExistence type="predicted"/>
<protein>
    <submittedName>
        <fullName evidence="1">Uncharacterized protein</fullName>
    </submittedName>
</protein>
<keyword evidence="2" id="KW-1185">Reference proteome</keyword>
<comment type="caution">
    <text evidence="1">The sequence shown here is derived from an EMBL/GenBank/DDBJ whole genome shotgun (WGS) entry which is preliminary data.</text>
</comment>
<reference evidence="1 2" key="1">
    <citation type="submission" date="2017-03" db="EMBL/GenBank/DDBJ databases">
        <title>Genomic insights into Mycobacterium simiae human colonization.</title>
        <authorList>
            <person name="Steffani J.L."/>
            <person name="Brunck M.E."/>
            <person name="Cruz E."/>
            <person name="Montiel R."/>
            <person name="Barona F."/>
        </authorList>
    </citation>
    <scope>NUCLEOTIDE SEQUENCE [LARGE SCALE GENOMIC DNA]</scope>
    <source>
        <strain evidence="1 2">MsiGto</strain>
    </source>
</reference>
<organism evidence="1 2">
    <name type="scientific">Mycobacterium simiae</name>
    <name type="common">Mycobacterium habana</name>
    <dbReference type="NCBI Taxonomy" id="1784"/>
    <lineage>
        <taxon>Bacteria</taxon>
        <taxon>Bacillati</taxon>
        <taxon>Actinomycetota</taxon>
        <taxon>Actinomycetes</taxon>
        <taxon>Mycobacteriales</taxon>
        <taxon>Mycobacteriaceae</taxon>
        <taxon>Mycobacterium</taxon>
        <taxon>Mycobacterium simiae complex</taxon>
    </lineage>
</organism>
<dbReference type="EMBL" id="MZZM01000044">
    <property type="protein sequence ID" value="ORJ52776.1"/>
    <property type="molecule type" value="Genomic_DNA"/>
</dbReference>
<dbReference type="SUPFAM" id="SSF82607">
    <property type="entry name" value="YbaB-like"/>
    <property type="match status" value="1"/>
</dbReference>